<keyword evidence="8" id="KW-1185">Reference proteome</keyword>
<evidence type="ECO:0000256" key="5">
    <source>
        <dbReference type="PROSITE-ProRule" id="PRU00335"/>
    </source>
</evidence>
<organism evidence="7 8">
    <name type="scientific">Streptomyces longisporoflavus</name>
    <dbReference type="NCBI Taxonomy" id="28044"/>
    <lineage>
        <taxon>Bacteria</taxon>
        <taxon>Bacillati</taxon>
        <taxon>Actinomycetota</taxon>
        <taxon>Actinomycetes</taxon>
        <taxon>Kitasatosporales</taxon>
        <taxon>Streptomycetaceae</taxon>
        <taxon>Streptomyces</taxon>
    </lineage>
</organism>
<dbReference type="SUPFAM" id="SSF48498">
    <property type="entry name" value="Tetracyclin repressor-like, C-terminal domain"/>
    <property type="match status" value="1"/>
</dbReference>
<sequence length="209" mass="22701">MDHTQRRTHVIDALVRVAAAQGLHAVTLRAVAAEAGMSLNLVQYYFQTKAQLLHAALERLEQQSHARWSARLDGLPRPVTVHAFIEAFLTEALPTDEASRAFHLVWTSYAVLAMTDPDLAAQPFAAGPDRLEGQLTAVLRQAQREGTLDRQQNAANEAAHLLSLSHGLGTSILVGQRTADAAMEILRAHLERLFPGPAPSPQSRAGQAN</sequence>
<dbReference type="Pfam" id="PF00440">
    <property type="entry name" value="TetR_N"/>
    <property type="match status" value="1"/>
</dbReference>
<dbReference type="EMBL" id="JBIRGQ010000008">
    <property type="protein sequence ID" value="MFH8550455.1"/>
    <property type="molecule type" value="Genomic_DNA"/>
</dbReference>
<evidence type="ECO:0000313" key="8">
    <source>
        <dbReference type="Proteomes" id="UP001610818"/>
    </source>
</evidence>
<evidence type="ECO:0000313" key="7">
    <source>
        <dbReference type="EMBL" id="MFH8550455.1"/>
    </source>
</evidence>
<keyword evidence="1" id="KW-0678">Repressor</keyword>
<evidence type="ECO:0000256" key="3">
    <source>
        <dbReference type="ARBA" id="ARBA00023125"/>
    </source>
</evidence>
<dbReference type="InterPro" id="IPR009057">
    <property type="entry name" value="Homeodomain-like_sf"/>
</dbReference>
<dbReference type="InterPro" id="IPR039538">
    <property type="entry name" value="BetI_C"/>
</dbReference>
<keyword evidence="3 5" id="KW-0238">DNA-binding</keyword>
<gene>
    <name evidence="7" type="ORF">ACH4F9_36165</name>
</gene>
<name>A0ABW7R257_9ACTN</name>
<dbReference type="PROSITE" id="PS50977">
    <property type="entry name" value="HTH_TETR_2"/>
    <property type="match status" value="1"/>
</dbReference>
<reference evidence="7 8" key="1">
    <citation type="submission" date="2024-10" db="EMBL/GenBank/DDBJ databases">
        <title>The Natural Products Discovery Center: Release of the First 8490 Sequenced Strains for Exploring Actinobacteria Biosynthetic Diversity.</title>
        <authorList>
            <person name="Kalkreuter E."/>
            <person name="Kautsar S.A."/>
            <person name="Yang D."/>
            <person name="Bader C.D."/>
            <person name="Teijaro C.N."/>
            <person name="Fluegel L."/>
            <person name="Davis C.M."/>
            <person name="Simpson J.R."/>
            <person name="Lauterbach L."/>
            <person name="Steele A.D."/>
            <person name="Gui C."/>
            <person name="Meng S."/>
            <person name="Li G."/>
            <person name="Viehrig K."/>
            <person name="Ye F."/>
            <person name="Su P."/>
            <person name="Kiefer A.F."/>
            <person name="Nichols A."/>
            <person name="Cepeda A.J."/>
            <person name="Yan W."/>
            <person name="Fan B."/>
            <person name="Jiang Y."/>
            <person name="Adhikari A."/>
            <person name="Zheng C.-J."/>
            <person name="Schuster L."/>
            <person name="Cowan T.M."/>
            <person name="Smanski M.J."/>
            <person name="Chevrette M.G."/>
            <person name="De Carvalho L.P.S."/>
            <person name="Shen B."/>
        </authorList>
    </citation>
    <scope>NUCLEOTIDE SEQUENCE [LARGE SCALE GENOMIC DNA]</scope>
    <source>
        <strain evidence="7 8">NPDC017990</strain>
    </source>
</reference>
<dbReference type="PANTHER" id="PTHR30055:SF234">
    <property type="entry name" value="HTH-TYPE TRANSCRIPTIONAL REGULATOR BETI"/>
    <property type="match status" value="1"/>
</dbReference>
<dbReference type="Proteomes" id="UP001610818">
    <property type="component" value="Unassembled WGS sequence"/>
</dbReference>
<evidence type="ECO:0000256" key="4">
    <source>
        <dbReference type="ARBA" id="ARBA00023163"/>
    </source>
</evidence>
<evidence type="ECO:0000256" key="1">
    <source>
        <dbReference type="ARBA" id="ARBA00022491"/>
    </source>
</evidence>
<dbReference type="PANTHER" id="PTHR30055">
    <property type="entry name" value="HTH-TYPE TRANSCRIPTIONAL REGULATOR RUTR"/>
    <property type="match status" value="1"/>
</dbReference>
<evidence type="ECO:0000259" key="6">
    <source>
        <dbReference type="PROSITE" id="PS50977"/>
    </source>
</evidence>
<comment type="caution">
    <text evidence="7">The sequence shown here is derived from an EMBL/GenBank/DDBJ whole genome shotgun (WGS) entry which is preliminary data.</text>
</comment>
<dbReference type="InterPro" id="IPR036271">
    <property type="entry name" value="Tet_transcr_reg_TetR-rel_C_sf"/>
</dbReference>
<feature type="DNA-binding region" description="H-T-H motif" evidence="5">
    <location>
        <begin position="27"/>
        <end position="46"/>
    </location>
</feature>
<dbReference type="Pfam" id="PF13977">
    <property type="entry name" value="TetR_C_6"/>
    <property type="match status" value="1"/>
</dbReference>
<evidence type="ECO:0000256" key="2">
    <source>
        <dbReference type="ARBA" id="ARBA00023015"/>
    </source>
</evidence>
<protein>
    <submittedName>
        <fullName evidence="7">TetR/AcrR family transcriptional regulator</fullName>
    </submittedName>
</protein>
<dbReference type="SUPFAM" id="SSF46689">
    <property type="entry name" value="Homeodomain-like"/>
    <property type="match status" value="1"/>
</dbReference>
<dbReference type="InterPro" id="IPR050109">
    <property type="entry name" value="HTH-type_TetR-like_transc_reg"/>
</dbReference>
<dbReference type="RefSeq" id="WP_397716942.1">
    <property type="nucleotide sequence ID" value="NZ_JBIRGN010000008.1"/>
</dbReference>
<feature type="domain" description="HTH tetR-type" evidence="6">
    <location>
        <begin position="4"/>
        <end position="64"/>
    </location>
</feature>
<dbReference type="Gene3D" id="1.10.357.10">
    <property type="entry name" value="Tetracycline Repressor, domain 2"/>
    <property type="match status" value="1"/>
</dbReference>
<proteinExistence type="predicted"/>
<keyword evidence="2" id="KW-0805">Transcription regulation</keyword>
<dbReference type="InterPro" id="IPR001647">
    <property type="entry name" value="HTH_TetR"/>
</dbReference>
<keyword evidence="4" id="KW-0804">Transcription</keyword>
<accession>A0ABW7R257</accession>